<evidence type="ECO:0000313" key="7">
    <source>
        <dbReference type="Proteomes" id="UP000318242"/>
    </source>
</evidence>
<reference evidence="6 7" key="1">
    <citation type="submission" date="2019-06" db="EMBL/GenBank/DDBJ databases">
        <title>Whole genome shotgun sequence of Vibrio comitans NBRC 102076.</title>
        <authorList>
            <person name="Hosoyama A."/>
            <person name="Uohara A."/>
            <person name="Ohji S."/>
            <person name="Ichikawa N."/>
        </authorList>
    </citation>
    <scope>NUCLEOTIDE SEQUENCE [LARGE SCALE GENOMIC DNA]</scope>
    <source>
        <strain evidence="6 7">NBRC 102076</strain>
    </source>
</reference>
<dbReference type="Proteomes" id="UP000318242">
    <property type="component" value="Unassembled WGS sequence"/>
</dbReference>
<accession>A0A4Y3IIJ1</accession>
<proteinExistence type="inferred from homology"/>
<dbReference type="RefSeq" id="WP_167495328.1">
    <property type="nucleotide sequence ID" value="NZ_BJLH01000002.1"/>
</dbReference>
<protein>
    <submittedName>
        <fullName evidence="6">LysR family transcriptional regulator</fullName>
    </submittedName>
</protein>
<name>A0A4Y3IIJ1_9VIBR</name>
<keyword evidence="3" id="KW-0238">DNA-binding</keyword>
<comment type="caution">
    <text evidence="6">The sequence shown here is derived from an EMBL/GenBank/DDBJ whole genome shotgun (WGS) entry which is preliminary data.</text>
</comment>
<dbReference type="InterPro" id="IPR036390">
    <property type="entry name" value="WH_DNA-bd_sf"/>
</dbReference>
<keyword evidence="2" id="KW-0805">Transcription regulation</keyword>
<keyword evidence="7" id="KW-1185">Reference proteome</keyword>
<dbReference type="Gene3D" id="3.40.190.290">
    <property type="match status" value="1"/>
</dbReference>
<dbReference type="InterPro" id="IPR000847">
    <property type="entry name" value="LysR_HTH_N"/>
</dbReference>
<sequence>MNIPSLYDLSIFIAVAEAKSFSEAASIKEVSQPVVSRTIRKLESTVNASLFKRTTRKVSLTAEGEWLLLRARAIQSEHTAILEQFQRQSGEVSGELIVDAATPFALHAIIPLLMELGDRYPELKVTLVSSEERAELLDTKIDIAIRIGELEDSTMRARKVGVTNRGLYASPTYIEKYGIPKTVKELRDHQLLGFYPFTRLNKWPLEGALDGNIISEVASNLSNSGESLKQMAINHLGVACLSRFTVAADIKNKRLVPVLEKKWKDENIPIYAVFYTSKKQSLKTKAFIDFLIERIEL</sequence>
<evidence type="ECO:0000256" key="2">
    <source>
        <dbReference type="ARBA" id="ARBA00023015"/>
    </source>
</evidence>
<dbReference type="PROSITE" id="PS50931">
    <property type="entry name" value="HTH_LYSR"/>
    <property type="match status" value="1"/>
</dbReference>
<dbReference type="InterPro" id="IPR058163">
    <property type="entry name" value="LysR-type_TF_proteobact-type"/>
</dbReference>
<dbReference type="AlphaFoldDB" id="A0A4Y3IIJ1"/>
<evidence type="ECO:0000256" key="3">
    <source>
        <dbReference type="ARBA" id="ARBA00023125"/>
    </source>
</evidence>
<evidence type="ECO:0000313" key="6">
    <source>
        <dbReference type="EMBL" id="GEA59339.1"/>
    </source>
</evidence>
<dbReference type="GO" id="GO:0043565">
    <property type="term" value="F:sequence-specific DNA binding"/>
    <property type="evidence" value="ECO:0007669"/>
    <property type="project" value="TreeGrafter"/>
</dbReference>
<dbReference type="SUPFAM" id="SSF53850">
    <property type="entry name" value="Periplasmic binding protein-like II"/>
    <property type="match status" value="1"/>
</dbReference>
<dbReference type="PANTHER" id="PTHR30537:SF20">
    <property type="entry name" value="TRANSCRIPTIONAL REGULATORY PROTEIN"/>
    <property type="match status" value="1"/>
</dbReference>
<keyword evidence="4" id="KW-0804">Transcription</keyword>
<dbReference type="PRINTS" id="PR00039">
    <property type="entry name" value="HTHLYSR"/>
</dbReference>
<dbReference type="Gene3D" id="1.10.10.10">
    <property type="entry name" value="Winged helix-like DNA-binding domain superfamily/Winged helix DNA-binding domain"/>
    <property type="match status" value="1"/>
</dbReference>
<evidence type="ECO:0000259" key="5">
    <source>
        <dbReference type="PROSITE" id="PS50931"/>
    </source>
</evidence>
<evidence type="ECO:0000256" key="4">
    <source>
        <dbReference type="ARBA" id="ARBA00023163"/>
    </source>
</evidence>
<dbReference type="EMBL" id="BJLH01000002">
    <property type="protein sequence ID" value="GEA59339.1"/>
    <property type="molecule type" value="Genomic_DNA"/>
</dbReference>
<dbReference type="InterPro" id="IPR036388">
    <property type="entry name" value="WH-like_DNA-bd_sf"/>
</dbReference>
<dbReference type="GO" id="GO:0006351">
    <property type="term" value="P:DNA-templated transcription"/>
    <property type="evidence" value="ECO:0007669"/>
    <property type="project" value="TreeGrafter"/>
</dbReference>
<dbReference type="SUPFAM" id="SSF46785">
    <property type="entry name" value="Winged helix' DNA-binding domain"/>
    <property type="match status" value="1"/>
</dbReference>
<dbReference type="Pfam" id="PF03466">
    <property type="entry name" value="LysR_substrate"/>
    <property type="match status" value="1"/>
</dbReference>
<feature type="domain" description="HTH lysR-type" evidence="5">
    <location>
        <begin position="4"/>
        <end position="61"/>
    </location>
</feature>
<comment type="similarity">
    <text evidence="1">Belongs to the LysR transcriptional regulatory family.</text>
</comment>
<organism evidence="6 7">
    <name type="scientific">Vibrio comitans NBRC 102076</name>
    <dbReference type="NCBI Taxonomy" id="1219078"/>
    <lineage>
        <taxon>Bacteria</taxon>
        <taxon>Pseudomonadati</taxon>
        <taxon>Pseudomonadota</taxon>
        <taxon>Gammaproteobacteria</taxon>
        <taxon>Vibrionales</taxon>
        <taxon>Vibrionaceae</taxon>
        <taxon>Vibrio</taxon>
    </lineage>
</organism>
<dbReference type="InterPro" id="IPR005119">
    <property type="entry name" value="LysR_subst-bd"/>
</dbReference>
<evidence type="ECO:0000256" key="1">
    <source>
        <dbReference type="ARBA" id="ARBA00009437"/>
    </source>
</evidence>
<dbReference type="PANTHER" id="PTHR30537">
    <property type="entry name" value="HTH-TYPE TRANSCRIPTIONAL REGULATOR"/>
    <property type="match status" value="1"/>
</dbReference>
<dbReference type="FunFam" id="1.10.10.10:FF:000001">
    <property type="entry name" value="LysR family transcriptional regulator"/>
    <property type="match status" value="1"/>
</dbReference>
<dbReference type="GO" id="GO:0003700">
    <property type="term" value="F:DNA-binding transcription factor activity"/>
    <property type="evidence" value="ECO:0007669"/>
    <property type="project" value="InterPro"/>
</dbReference>
<dbReference type="Pfam" id="PF00126">
    <property type="entry name" value="HTH_1"/>
    <property type="match status" value="1"/>
</dbReference>
<gene>
    <name evidence="6" type="ORF">VCO01S_05320</name>
</gene>